<dbReference type="InterPro" id="IPR036097">
    <property type="entry name" value="HisK_dim/P_sf"/>
</dbReference>
<dbReference type="InterPro" id="IPR036890">
    <property type="entry name" value="HATPase_C_sf"/>
</dbReference>
<dbReference type="SMART" id="SM00387">
    <property type="entry name" value="HATPase_c"/>
    <property type="match status" value="1"/>
</dbReference>
<dbReference type="GO" id="GO:0006355">
    <property type="term" value="P:regulation of DNA-templated transcription"/>
    <property type="evidence" value="ECO:0007669"/>
    <property type="project" value="InterPro"/>
</dbReference>
<dbReference type="CDD" id="cd00082">
    <property type="entry name" value="HisKA"/>
    <property type="match status" value="1"/>
</dbReference>
<keyword evidence="5" id="KW-0418">Kinase</keyword>
<dbReference type="InterPro" id="IPR005467">
    <property type="entry name" value="His_kinase_dom"/>
</dbReference>
<dbReference type="EMBL" id="BMIL01000005">
    <property type="protein sequence ID" value="GGC63656.1"/>
    <property type="molecule type" value="Genomic_DNA"/>
</dbReference>
<dbReference type="Proteomes" id="UP000651668">
    <property type="component" value="Unassembled WGS sequence"/>
</dbReference>
<dbReference type="Pfam" id="PF00512">
    <property type="entry name" value="HisKA"/>
    <property type="match status" value="1"/>
</dbReference>
<dbReference type="SMART" id="SM00388">
    <property type="entry name" value="HisKA"/>
    <property type="match status" value="1"/>
</dbReference>
<reference evidence="9" key="1">
    <citation type="journal article" date="2014" name="Int. J. Syst. Evol. Microbiol.">
        <title>Complete genome sequence of Corynebacterium casei LMG S-19264T (=DSM 44701T), isolated from a smear-ripened cheese.</title>
        <authorList>
            <consortium name="US DOE Joint Genome Institute (JGI-PGF)"/>
            <person name="Walter F."/>
            <person name="Albersmeier A."/>
            <person name="Kalinowski J."/>
            <person name="Ruckert C."/>
        </authorList>
    </citation>
    <scope>NUCLEOTIDE SEQUENCE</scope>
    <source>
        <strain evidence="9">CGMCC 1.15343</strain>
    </source>
</reference>
<dbReference type="InterPro" id="IPR003594">
    <property type="entry name" value="HATPase_dom"/>
</dbReference>
<dbReference type="Pfam" id="PF02518">
    <property type="entry name" value="HATPase_c"/>
    <property type="match status" value="1"/>
</dbReference>
<dbReference type="AlphaFoldDB" id="A0A916U939"/>
<dbReference type="InterPro" id="IPR013655">
    <property type="entry name" value="PAS_fold_3"/>
</dbReference>
<evidence type="ECO:0000313" key="9">
    <source>
        <dbReference type="EMBL" id="GGC63656.1"/>
    </source>
</evidence>
<gene>
    <name evidence="9" type="ORF">GCM10011387_16630</name>
</gene>
<dbReference type="SUPFAM" id="SSF47384">
    <property type="entry name" value="Homodimeric domain of signal transducing histidine kinase"/>
    <property type="match status" value="1"/>
</dbReference>
<dbReference type="RefSeq" id="WP_188626417.1">
    <property type="nucleotide sequence ID" value="NZ_BMIL01000005.1"/>
</dbReference>
<dbReference type="SMART" id="SM00086">
    <property type="entry name" value="PAC"/>
    <property type="match status" value="1"/>
</dbReference>
<dbReference type="PANTHER" id="PTHR43047">
    <property type="entry name" value="TWO-COMPONENT HISTIDINE PROTEIN KINASE"/>
    <property type="match status" value="1"/>
</dbReference>
<dbReference type="Gene3D" id="3.30.450.20">
    <property type="entry name" value="PAS domain"/>
    <property type="match status" value="2"/>
</dbReference>
<sequence>MKDEQPATDYKNKFEECYERFEAIFEYTSAASKIINSDLKILRVNQALVDLLGYTAEEIIGTEIMEYACKDVKHHWKELQHAMWHEGKRRFKLDACLIRKDRSLAWVHITTVLFRQEEEYYGFTVLDDFTMEKNLEETKQRLSMALENSRMAVWELDLAEGAILHSAGFKQLFNIKEDSNTWDQAQLLNQFFEEDQVKLQQALANINFDAVVDFQGRIRTVDGVVRWVYLQAKPVDTQHHAPRKLLGTIADITKEKLAERDKDDFISIASHELRTPVTAMKASLQVLDTMKQAQTPKAASLITQANKSMRKITALIDDLLNVNNLKEGQLRLQKTRFRLGGVIDECCLHVTSEGLFNIKTGGDLDVEVEADSERVQQVIINLVNNAMKYAYANKEIEINVLQMPGEVKVSVTDHGPGIEKEKIPYLFDRFYRADSSSGQYSGLGLGLYIAAEIIKRHQGEIGVESELGQGTTFWFTLPTV</sequence>
<dbReference type="InterPro" id="IPR004358">
    <property type="entry name" value="Sig_transdc_His_kin-like_C"/>
</dbReference>
<evidence type="ECO:0000256" key="1">
    <source>
        <dbReference type="ARBA" id="ARBA00000085"/>
    </source>
</evidence>
<feature type="domain" description="PAC" evidence="8">
    <location>
        <begin position="212"/>
        <end position="264"/>
    </location>
</feature>
<evidence type="ECO:0000313" key="10">
    <source>
        <dbReference type="Proteomes" id="UP000651668"/>
    </source>
</evidence>
<dbReference type="InterPro" id="IPR003661">
    <property type="entry name" value="HisK_dim/P_dom"/>
</dbReference>
<feature type="domain" description="PAS" evidence="7">
    <location>
        <begin position="17"/>
        <end position="67"/>
    </location>
</feature>
<evidence type="ECO:0000259" key="7">
    <source>
        <dbReference type="PROSITE" id="PS50112"/>
    </source>
</evidence>
<feature type="domain" description="Histidine kinase" evidence="6">
    <location>
        <begin position="268"/>
        <end position="480"/>
    </location>
</feature>
<dbReference type="GO" id="GO:0000155">
    <property type="term" value="F:phosphorelay sensor kinase activity"/>
    <property type="evidence" value="ECO:0007669"/>
    <property type="project" value="InterPro"/>
</dbReference>
<keyword evidence="3" id="KW-0597">Phosphoprotein</keyword>
<dbReference type="PROSITE" id="PS50109">
    <property type="entry name" value="HIS_KIN"/>
    <property type="match status" value="1"/>
</dbReference>
<evidence type="ECO:0000256" key="3">
    <source>
        <dbReference type="ARBA" id="ARBA00022553"/>
    </source>
</evidence>
<dbReference type="SMART" id="SM00091">
    <property type="entry name" value="PAS"/>
    <property type="match status" value="2"/>
</dbReference>
<evidence type="ECO:0000256" key="4">
    <source>
        <dbReference type="ARBA" id="ARBA00022679"/>
    </source>
</evidence>
<dbReference type="InterPro" id="IPR001610">
    <property type="entry name" value="PAC"/>
</dbReference>
<name>A0A916U939_9SPHI</name>
<evidence type="ECO:0000259" key="8">
    <source>
        <dbReference type="PROSITE" id="PS50113"/>
    </source>
</evidence>
<evidence type="ECO:0000256" key="5">
    <source>
        <dbReference type="ARBA" id="ARBA00022777"/>
    </source>
</evidence>
<dbReference type="InterPro" id="IPR000014">
    <property type="entry name" value="PAS"/>
</dbReference>
<keyword evidence="4" id="KW-0808">Transferase</keyword>
<dbReference type="InterPro" id="IPR013767">
    <property type="entry name" value="PAS_fold"/>
</dbReference>
<organism evidence="9 10">
    <name type="scientific">Pedobacter quisquiliarum</name>
    <dbReference type="NCBI Taxonomy" id="1834438"/>
    <lineage>
        <taxon>Bacteria</taxon>
        <taxon>Pseudomonadati</taxon>
        <taxon>Bacteroidota</taxon>
        <taxon>Sphingobacteriia</taxon>
        <taxon>Sphingobacteriales</taxon>
        <taxon>Sphingobacteriaceae</taxon>
        <taxon>Pedobacter</taxon>
    </lineage>
</organism>
<dbReference type="FunFam" id="3.30.565.10:FF:000006">
    <property type="entry name" value="Sensor histidine kinase WalK"/>
    <property type="match status" value="1"/>
</dbReference>
<keyword evidence="10" id="KW-1185">Reference proteome</keyword>
<dbReference type="InterPro" id="IPR035965">
    <property type="entry name" value="PAS-like_dom_sf"/>
</dbReference>
<protein>
    <recommendedName>
        <fullName evidence="2">histidine kinase</fullName>
        <ecNumber evidence="2">2.7.13.3</ecNumber>
    </recommendedName>
</protein>
<dbReference type="PRINTS" id="PR00344">
    <property type="entry name" value="BCTRLSENSOR"/>
</dbReference>
<reference evidence="9" key="2">
    <citation type="submission" date="2020-09" db="EMBL/GenBank/DDBJ databases">
        <authorList>
            <person name="Sun Q."/>
            <person name="Zhou Y."/>
        </authorList>
    </citation>
    <scope>NUCLEOTIDE SEQUENCE</scope>
    <source>
        <strain evidence="9">CGMCC 1.15343</strain>
    </source>
</reference>
<dbReference type="SUPFAM" id="SSF55874">
    <property type="entry name" value="ATPase domain of HSP90 chaperone/DNA topoisomerase II/histidine kinase"/>
    <property type="match status" value="1"/>
</dbReference>
<dbReference type="NCBIfam" id="TIGR00229">
    <property type="entry name" value="sensory_box"/>
    <property type="match status" value="2"/>
</dbReference>
<dbReference type="PROSITE" id="PS50113">
    <property type="entry name" value="PAC"/>
    <property type="match status" value="1"/>
</dbReference>
<dbReference type="Gene3D" id="1.10.287.130">
    <property type="match status" value="1"/>
</dbReference>
<dbReference type="PROSITE" id="PS50112">
    <property type="entry name" value="PAS"/>
    <property type="match status" value="1"/>
</dbReference>
<dbReference type="EC" id="2.7.13.3" evidence="2"/>
<dbReference type="CDD" id="cd00075">
    <property type="entry name" value="HATPase"/>
    <property type="match status" value="1"/>
</dbReference>
<accession>A0A916U939</accession>
<evidence type="ECO:0000259" key="6">
    <source>
        <dbReference type="PROSITE" id="PS50109"/>
    </source>
</evidence>
<dbReference type="Pfam" id="PF08447">
    <property type="entry name" value="PAS_3"/>
    <property type="match status" value="1"/>
</dbReference>
<proteinExistence type="predicted"/>
<evidence type="ECO:0000256" key="2">
    <source>
        <dbReference type="ARBA" id="ARBA00012438"/>
    </source>
</evidence>
<dbReference type="InterPro" id="IPR000700">
    <property type="entry name" value="PAS-assoc_C"/>
</dbReference>
<dbReference type="Pfam" id="PF00989">
    <property type="entry name" value="PAS"/>
    <property type="match status" value="1"/>
</dbReference>
<dbReference type="Gene3D" id="3.30.565.10">
    <property type="entry name" value="Histidine kinase-like ATPase, C-terminal domain"/>
    <property type="match status" value="1"/>
</dbReference>
<dbReference type="CDD" id="cd00130">
    <property type="entry name" value="PAS"/>
    <property type="match status" value="2"/>
</dbReference>
<dbReference type="SUPFAM" id="SSF55785">
    <property type="entry name" value="PYP-like sensor domain (PAS domain)"/>
    <property type="match status" value="2"/>
</dbReference>
<comment type="caution">
    <text evidence="9">The sequence shown here is derived from an EMBL/GenBank/DDBJ whole genome shotgun (WGS) entry which is preliminary data.</text>
</comment>
<comment type="catalytic activity">
    <reaction evidence="1">
        <text>ATP + protein L-histidine = ADP + protein N-phospho-L-histidine.</text>
        <dbReference type="EC" id="2.7.13.3"/>
    </reaction>
</comment>